<dbReference type="EMBL" id="JADBEF010000001">
    <property type="protein sequence ID" value="MBE1557515.1"/>
    <property type="molecule type" value="Genomic_DNA"/>
</dbReference>
<organism evidence="1 2">
    <name type="scientific">Nonomuraea africana</name>
    <dbReference type="NCBI Taxonomy" id="46171"/>
    <lineage>
        <taxon>Bacteria</taxon>
        <taxon>Bacillati</taxon>
        <taxon>Actinomycetota</taxon>
        <taxon>Actinomycetes</taxon>
        <taxon>Streptosporangiales</taxon>
        <taxon>Streptosporangiaceae</taxon>
        <taxon>Nonomuraea</taxon>
    </lineage>
</organism>
<protein>
    <submittedName>
        <fullName evidence="1">Uncharacterized protein</fullName>
    </submittedName>
</protein>
<keyword evidence="2" id="KW-1185">Reference proteome</keyword>
<evidence type="ECO:0000313" key="2">
    <source>
        <dbReference type="Proteomes" id="UP000661607"/>
    </source>
</evidence>
<comment type="caution">
    <text evidence="1">The sequence shown here is derived from an EMBL/GenBank/DDBJ whole genome shotgun (WGS) entry which is preliminary data.</text>
</comment>
<name>A0ABR9K6J6_9ACTN</name>
<sequence length="87" mass="9369">MLPTLSPAAADASLARAIWLWGRATASAVVVDWSVQHGFKEIFGSVLRDVTSGLPLLQTLKARAHGAGIEPSYAGVAIRHYDAWRKL</sequence>
<accession>A0ABR9K6J6</accession>
<dbReference type="Proteomes" id="UP000661607">
    <property type="component" value="Unassembled WGS sequence"/>
</dbReference>
<evidence type="ECO:0000313" key="1">
    <source>
        <dbReference type="EMBL" id="MBE1557515.1"/>
    </source>
</evidence>
<dbReference type="RefSeq" id="WP_192773120.1">
    <property type="nucleotide sequence ID" value="NZ_BAAASY010000019.1"/>
</dbReference>
<gene>
    <name evidence="1" type="ORF">H4W81_000294</name>
</gene>
<proteinExistence type="predicted"/>
<reference evidence="1 2" key="1">
    <citation type="submission" date="2020-10" db="EMBL/GenBank/DDBJ databases">
        <title>Sequencing the genomes of 1000 actinobacteria strains.</title>
        <authorList>
            <person name="Klenk H.-P."/>
        </authorList>
    </citation>
    <scope>NUCLEOTIDE SEQUENCE [LARGE SCALE GENOMIC DNA]</scope>
    <source>
        <strain evidence="1 2">DSM 43748</strain>
    </source>
</reference>